<protein>
    <submittedName>
        <fullName evidence="1">Uncharacterized protein</fullName>
    </submittedName>
</protein>
<name>A0A494WKW5_CLOS5</name>
<accession>A0A494WKW5</accession>
<dbReference type="EMBL" id="CP036170">
    <property type="protein sequence ID" value="QBF72781.1"/>
    <property type="molecule type" value="Genomic_DNA"/>
</dbReference>
<gene>
    <name evidence="1" type="ORF">HDCHBGLK_00126</name>
</gene>
<proteinExistence type="predicted"/>
<dbReference type="KEGG" id="csci:HDCHBGLK_00126"/>
<keyword evidence="2" id="KW-1185">Reference proteome</keyword>
<reference evidence="1 2" key="1">
    <citation type="journal article" date="2019" name="Appl. Environ. Microbiol.">
        <title>Clostridium scindens ATCC 35704: integration of nutritional requirements, the complete genome sequence, and global transcriptional responses to bile acids.</title>
        <authorList>
            <person name="Devendran S."/>
            <person name="Shrestha R."/>
            <person name="Alves J.M.P."/>
            <person name="Wolf P.G."/>
            <person name="Ly L."/>
            <person name="Hernandez A.G."/>
            <person name="Mendez-Garcia C."/>
            <person name="Inboden A."/>
            <person name="Wiley J."/>
            <person name="Paul O."/>
            <person name="Allen A."/>
            <person name="Springer E."/>
            <person name="Wright C.L."/>
            <person name="Fields C.J."/>
            <person name="Daniel S.L."/>
            <person name="Ridlon J.M."/>
        </authorList>
    </citation>
    <scope>NUCLEOTIDE SEQUENCE [LARGE SCALE GENOMIC DNA]</scope>
    <source>
        <strain evidence="1 2">ATCC 35704</strain>
    </source>
</reference>
<dbReference type="Proteomes" id="UP000289664">
    <property type="component" value="Chromosome"/>
</dbReference>
<evidence type="ECO:0000313" key="2">
    <source>
        <dbReference type="Proteomes" id="UP000289664"/>
    </source>
</evidence>
<evidence type="ECO:0000313" key="1">
    <source>
        <dbReference type="EMBL" id="QBF72781.1"/>
    </source>
</evidence>
<dbReference type="AlphaFoldDB" id="A0A494WKW5"/>
<sequence>MGLLEFNSEPEFQKLSDMAASCQDSETARRQGGFCMPEWNLAKEYAEFTTDYLYASLRNISWADAYDVARSVMKCLR</sequence>
<dbReference type="GeneID" id="62694371"/>
<organism evidence="1 2">
    <name type="scientific">Clostridium scindens (strain ATCC 35704 / DSM 5676 / VPI 13733 / 19)</name>
    <dbReference type="NCBI Taxonomy" id="411468"/>
    <lineage>
        <taxon>Bacteria</taxon>
        <taxon>Bacillati</taxon>
        <taxon>Bacillota</taxon>
        <taxon>Clostridia</taxon>
        <taxon>Lachnospirales</taxon>
        <taxon>Lachnospiraceae</taxon>
    </lineage>
</organism>
<dbReference type="RefSeq" id="WP_154322909.1">
    <property type="nucleotide sequence ID" value="NZ_CP036170.1"/>
</dbReference>